<evidence type="ECO:0000256" key="16">
    <source>
        <dbReference type="ARBA" id="ARBA00023136"/>
    </source>
</evidence>
<evidence type="ECO:0000256" key="3">
    <source>
        <dbReference type="ARBA" id="ARBA00004127"/>
    </source>
</evidence>
<dbReference type="GO" id="GO:0008986">
    <property type="term" value="F:pyruvate, water dikinase activity"/>
    <property type="evidence" value="ECO:0007669"/>
    <property type="project" value="UniProtKB-EC"/>
</dbReference>
<dbReference type="InterPro" id="IPR002192">
    <property type="entry name" value="PPDK_AMP/ATP-bd"/>
</dbReference>
<comment type="cofactor">
    <cofactor evidence="1">
        <name>Mg(2+)</name>
        <dbReference type="ChEBI" id="CHEBI:18420"/>
    </cofactor>
</comment>
<dbReference type="PANTHER" id="PTHR43030">
    <property type="entry name" value="PHOSPHOENOLPYRUVATE SYNTHASE"/>
    <property type="match status" value="1"/>
</dbReference>
<evidence type="ECO:0000256" key="17">
    <source>
        <dbReference type="ARBA" id="ARBA00033470"/>
    </source>
</evidence>
<dbReference type="InterPro" id="IPR006319">
    <property type="entry name" value="PEP_synth"/>
</dbReference>
<sequence length="592" mass="63711">MHKVAIQLEDQFSTAQKCNNDTVFLKQDFVTEWAISCAGLFHRYNWPGSAATAIPTAYRQLSATKARIETLSVVVRSCAKAKDLPDASFAGQQETYLNISGEDTLLDACRGCYASLITDRAISCRQMKDHMSVALSIGMQLMKRSDKEMKMVYGDQQTPTRNVPIAKAERAVIVLGDDEVLALARWACAIEEHYGRPMDMEWAKGGVTGDLFIAQARPETERSRRDMAVFKTYEFFDGSILVTGATEPDWVPVMKRADAITTDHGGRTSHAAIVSRELGLPAIVGTGNATYVLHSGQDVTISCAEGDTGFVYWNMSLNKSCHENSPLLGTEPQSEPPCPGSANNEPPNREVFPSSSYFTWSSSAGSASNFGDSLRDVIIGFSDGLTVPFALTAGLSSLGSTRLVIMGGLAELFSGMISMGLGAYLAAATESDRCRSALRLRAARPLAERRAAAYSILARYSLEPEGARPLVDALCANGDSGLRFATDLALGTDKLPGHRAWLSGLTMGLSYFVGGLVPMLPYFAMARVRDALLVSIAVTIVMLLAFGYVKNYVAIRSHRAGVWGALQTLVVGVLAASTSYIIVKALDSVGPG</sequence>
<comment type="similarity">
    <text evidence="6">Belongs to the PEP-utilizing enzyme family.</text>
</comment>
<dbReference type="SUPFAM" id="SSF52009">
    <property type="entry name" value="Phosphohistidine domain"/>
    <property type="match status" value="1"/>
</dbReference>
<evidence type="ECO:0000313" key="24">
    <source>
        <dbReference type="Proteomes" id="UP000824596"/>
    </source>
</evidence>
<dbReference type="GO" id="GO:0046872">
    <property type="term" value="F:metal ion binding"/>
    <property type="evidence" value="ECO:0007669"/>
    <property type="project" value="UniProtKB-KW"/>
</dbReference>
<reference evidence="23" key="1">
    <citation type="submission" date="2021-09" db="EMBL/GenBank/DDBJ databases">
        <title>A high-quality genome of the endoparasitic fungus Hirsutella rhossiliensis with a comparison of Hirsutella genomes reveals transposable elements contributing to genome size variation.</title>
        <authorList>
            <person name="Lin R."/>
            <person name="Jiao Y."/>
            <person name="Sun X."/>
            <person name="Ling J."/>
            <person name="Xie B."/>
            <person name="Cheng X."/>
        </authorList>
    </citation>
    <scope>NUCLEOTIDE SEQUENCE</scope>
    <source>
        <strain evidence="23">HR02</strain>
    </source>
</reference>
<dbReference type="GO" id="GO:0030026">
    <property type="term" value="P:intracellular manganese ion homeostasis"/>
    <property type="evidence" value="ECO:0007669"/>
    <property type="project" value="InterPro"/>
</dbReference>
<dbReference type="Pfam" id="PF01326">
    <property type="entry name" value="PPDK_N"/>
    <property type="match status" value="1"/>
</dbReference>
<comment type="subcellular location">
    <subcellularLocation>
        <location evidence="3">Endomembrane system</location>
        <topology evidence="3">Multi-pass membrane protein</topology>
    </subcellularLocation>
</comment>
<dbReference type="Gene3D" id="3.50.30.10">
    <property type="entry name" value="Phosphohistidine domain"/>
    <property type="match status" value="1"/>
</dbReference>
<evidence type="ECO:0000256" key="8">
    <source>
        <dbReference type="ARBA" id="ARBA00022679"/>
    </source>
</evidence>
<dbReference type="RefSeq" id="XP_044726328.1">
    <property type="nucleotide sequence ID" value="XM_044859928.1"/>
</dbReference>
<evidence type="ECO:0000259" key="21">
    <source>
        <dbReference type="Pfam" id="PF00391"/>
    </source>
</evidence>
<evidence type="ECO:0000256" key="14">
    <source>
        <dbReference type="ARBA" id="ARBA00022842"/>
    </source>
</evidence>
<feature type="domain" description="PEP-utilising enzyme mobile" evidence="21">
    <location>
        <begin position="237"/>
        <end position="306"/>
    </location>
</feature>
<evidence type="ECO:0000256" key="4">
    <source>
        <dbReference type="ARBA" id="ARBA00004742"/>
    </source>
</evidence>
<evidence type="ECO:0000256" key="20">
    <source>
        <dbReference type="SAM" id="Phobius"/>
    </source>
</evidence>
<feature type="transmembrane region" description="Helical" evidence="20">
    <location>
        <begin position="500"/>
        <end position="525"/>
    </location>
</feature>
<feature type="domain" description="Pyruvate phosphate dikinase AMP/ATP-binding" evidence="22">
    <location>
        <begin position="40"/>
        <end position="146"/>
    </location>
</feature>
<evidence type="ECO:0000256" key="12">
    <source>
        <dbReference type="ARBA" id="ARBA00022777"/>
    </source>
</evidence>
<keyword evidence="14" id="KW-0460">Magnesium</keyword>
<dbReference type="CDD" id="cd02435">
    <property type="entry name" value="CCC1"/>
    <property type="match status" value="1"/>
</dbReference>
<comment type="pathway">
    <text evidence="4">Carbohydrate biosynthesis; gluconeogenesis.</text>
</comment>
<evidence type="ECO:0000256" key="1">
    <source>
        <dbReference type="ARBA" id="ARBA00001946"/>
    </source>
</evidence>
<dbReference type="PANTHER" id="PTHR43030:SF1">
    <property type="entry name" value="PHOSPHOENOLPYRUVATE SYNTHASE"/>
    <property type="match status" value="1"/>
</dbReference>
<keyword evidence="16 20" id="KW-0472">Membrane</keyword>
<evidence type="ECO:0000256" key="15">
    <source>
        <dbReference type="ARBA" id="ARBA00022989"/>
    </source>
</evidence>
<dbReference type="OrthoDB" id="73465at2759"/>
<dbReference type="EC" id="2.7.9.2" evidence="7"/>
<keyword evidence="13" id="KW-0067">ATP-binding</keyword>
<name>A0A9P8N8L1_9HYPO</name>
<evidence type="ECO:0000256" key="5">
    <source>
        <dbReference type="ARBA" id="ARBA00007049"/>
    </source>
</evidence>
<dbReference type="AlphaFoldDB" id="A0A9P8N8L1"/>
<evidence type="ECO:0000256" key="6">
    <source>
        <dbReference type="ARBA" id="ARBA00007837"/>
    </source>
</evidence>
<organism evidence="23 24">
    <name type="scientific">Hirsutella rhossiliensis</name>
    <dbReference type="NCBI Taxonomy" id="111463"/>
    <lineage>
        <taxon>Eukaryota</taxon>
        <taxon>Fungi</taxon>
        <taxon>Dikarya</taxon>
        <taxon>Ascomycota</taxon>
        <taxon>Pezizomycotina</taxon>
        <taxon>Sordariomycetes</taxon>
        <taxon>Hypocreomycetidae</taxon>
        <taxon>Hypocreales</taxon>
        <taxon>Ophiocordycipitaceae</taxon>
        <taxon>Hirsutella</taxon>
    </lineage>
</organism>
<gene>
    <name evidence="23" type="ORF">HRG_01457</name>
</gene>
<evidence type="ECO:0000313" key="23">
    <source>
        <dbReference type="EMBL" id="KAH0968815.1"/>
    </source>
</evidence>
<evidence type="ECO:0000256" key="9">
    <source>
        <dbReference type="ARBA" id="ARBA00022692"/>
    </source>
</evidence>
<proteinExistence type="inferred from homology"/>
<keyword evidence="10" id="KW-0479">Metal-binding</keyword>
<dbReference type="GO" id="GO:0005384">
    <property type="term" value="F:manganese ion transmembrane transporter activity"/>
    <property type="evidence" value="ECO:0007669"/>
    <property type="project" value="InterPro"/>
</dbReference>
<accession>A0A9P8N8L1</accession>
<keyword evidence="24" id="KW-1185">Reference proteome</keyword>
<feature type="region of interest" description="Disordered" evidence="19">
    <location>
        <begin position="324"/>
        <end position="347"/>
    </location>
</feature>
<dbReference type="Gene3D" id="3.30.1490.20">
    <property type="entry name" value="ATP-grasp fold, A domain"/>
    <property type="match status" value="1"/>
</dbReference>
<evidence type="ECO:0000256" key="11">
    <source>
        <dbReference type="ARBA" id="ARBA00022741"/>
    </source>
</evidence>
<dbReference type="GO" id="GO:0005524">
    <property type="term" value="F:ATP binding"/>
    <property type="evidence" value="ECO:0007669"/>
    <property type="project" value="UniProtKB-KW"/>
</dbReference>
<dbReference type="Pfam" id="PF00391">
    <property type="entry name" value="PEP-utilizers"/>
    <property type="match status" value="1"/>
</dbReference>
<dbReference type="InterPro" id="IPR008279">
    <property type="entry name" value="PEP-util_enz_mobile_dom"/>
</dbReference>
<keyword evidence="12" id="KW-0418">Kinase</keyword>
<dbReference type="InterPro" id="IPR013815">
    <property type="entry name" value="ATP_grasp_subdomain_1"/>
</dbReference>
<evidence type="ECO:0000256" key="7">
    <source>
        <dbReference type="ARBA" id="ARBA00011996"/>
    </source>
</evidence>
<comment type="similarity">
    <text evidence="5">Belongs to the CCC1 family.</text>
</comment>
<feature type="transmembrane region" description="Helical" evidence="20">
    <location>
        <begin position="561"/>
        <end position="583"/>
    </location>
</feature>
<comment type="function">
    <text evidence="2">Catalyzes the phosphorylation of pyruvate to phosphoenolpyruvate.</text>
</comment>
<dbReference type="InterPro" id="IPR036637">
    <property type="entry name" value="Phosphohistidine_dom_sf"/>
</dbReference>
<dbReference type="Proteomes" id="UP000824596">
    <property type="component" value="Unassembled WGS sequence"/>
</dbReference>
<dbReference type="PROSITE" id="PS00370">
    <property type="entry name" value="PEP_ENZYMES_PHOS_SITE"/>
    <property type="match status" value="1"/>
</dbReference>
<keyword evidence="11" id="KW-0547">Nucleotide-binding</keyword>
<dbReference type="InterPro" id="IPR018274">
    <property type="entry name" value="PEP_util_AS"/>
</dbReference>
<dbReference type="Pfam" id="PF01988">
    <property type="entry name" value="VIT1"/>
    <property type="match status" value="1"/>
</dbReference>
<evidence type="ECO:0000256" key="10">
    <source>
        <dbReference type="ARBA" id="ARBA00022723"/>
    </source>
</evidence>
<evidence type="ECO:0000256" key="19">
    <source>
        <dbReference type="SAM" id="MobiDB-lite"/>
    </source>
</evidence>
<keyword evidence="8" id="KW-0808">Transferase</keyword>
<evidence type="ECO:0000259" key="22">
    <source>
        <dbReference type="Pfam" id="PF01326"/>
    </source>
</evidence>
<evidence type="ECO:0000256" key="18">
    <source>
        <dbReference type="ARBA" id="ARBA00047700"/>
    </source>
</evidence>
<feature type="transmembrane region" description="Helical" evidence="20">
    <location>
        <begin position="403"/>
        <end position="427"/>
    </location>
</feature>
<evidence type="ECO:0000256" key="2">
    <source>
        <dbReference type="ARBA" id="ARBA00002988"/>
    </source>
</evidence>
<dbReference type="GeneID" id="68350586"/>
<keyword evidence="15 20" id="KW-1133">Transmembrane helix</keyword>
<comment type="caution">
    <text evidence="23">The sequence shown here is derived from an EMBL/GenBank/DDBJ whole genome shotgun (WGS) entry which is preliminary data.</text>
</comment>
<keyword evidence="9 20" id="KW-0812">Transmembrane</keyword>
<dbReference type="EMBL" id="JAIZPD010000001">
    <property type="protein sequence ID" value="KAH0968815.1"/>
    <property type="molecule type" value="Genomic_DNA"/>
</dbReference>
<feature type="transmembrane region" description="Helical" evidence="20">
    <location>
        <begin position="531"/>
        <end position="549"/>
    </location>
</feature>
<dbReference type="InterPro" id="IPR008217">
    <property type="entry name" value="Ccc1_fam"/>
</dbReference>
<protein>
    <recommendedName>
        <fullName evidence="7">pyruvate, water dikinase</fullName>
        <ecNumber evidence="7">2.7.9.2</ecNumber>
    </recommendedName>
    <alternativeName>
        <fullName evidence="17">Pyruvate, water dikinase</fullName>
    </alternativeName>
</protein>
<evidence type="ECO:0000256" key="13">
    <source>
        <dbReference type="ARBA" id="ARBA00022840"/>
    </source>
</evidence>
<comment type="catalytic activity">
    <reaction evidence="18">
        <text>pyruvate + ATP + H2O = phosphoenolpyruvate + AMP + phosphate + 2 H(+)</text>
        <dbReference type="Rhea" id="RHEA:11364"/>
        <dbReference type="ChEBI" id="CHEBI:15361"/>
        <dbReference type="ChEBI" id="CHEBI:15377"/>
        <dbReference type="ChEBI" id="CHEBI:15378"/>
        <dbReference type="ChEBI" id="CHEBI:30616"/>
        <dbReference type="ChEBI" id="CHEBI:43474"/>
        <dbReference type="ChEBI" id="CHEBI:58702"/>
        <dbReference type="ChEBI" id="CHEBI:456215"/>
        <dbReference type="EC" id="2.7.9.2"/>
    </reaction>
</comment>
<dbReference type="SUPFAM" id="SSF56059">
    <property type="entry name" value="Glutathione synthetase ATP-binding domain-like"/>
    <property type="match status" value="1"/>
</dbReference>
<dbReference type="GO" id="GO:0012505">
    <property type="term" value="C:endomembrane system"/>
    <property type="evidence" value="ECO:0007669"/>
    <property type="project" value="UniProtKB-SubCell"/>
</dbReference>